<dbReference type="InterPro" id="IPR051156">
    <property type="entry name" value="Mito/Outer_Membr_Metalloprot"/>
</dbReference>
<sequence length="539" mass="62890">ASSTKKHLFPNKHIFLFFLFLCPEFLPLTNFFFSVSGIIYIKFYTMIIPHLFVVSRRQQRLHSIMISTRYISSKISTKKRVQALKMWKLWPIPHLIREKPKPVSFFDRITGKTGTRYLAERSMTVGVLLVAFLSFFYATHVAETPVTHRKRFVILNSAVLEAVSDEVFNMYVVNHKQHIVSSRNQRYQVVERVANKIVQSNLDIPEVLNKDWTVTVVDEPSYNVFALPTGQILVYEGMLNMCKTDDQLAAVLGHELAHAILGHTAELANNLGLWDKIWMTGAMVMWSLLPLTHNFVAHYMATKMNRLFLNLPYNQLLEHEADKVGLTMIAKACFDVRESSAFWGRMETIQRMNFQHKIEWLYIHPDINRRRSKTVDRFLPEALRIRAENQCPPLPRHDPREDLGDFRQEIEQKLEKKPDEDVPHGLFTDIIPHSKSRVTEEIGKIGGTIQETTQGSSHLMEEREVQMSSPVEEELKQIKEEIMHGYEHLHEHQHVHQHLHDHEHAPDYRRMEPEDATKVYNHDGHYHRHGGRTPIGKRL</sequence>
<keyword evidence="10" id="KW-0812">Transmembrane</keyword>
<feature type="domain" description="Peptidase M48" evidence="11">
    <location>
        <begin position="188"/>
        <end position="370"/>
    </location>
</feature>
<evidence type="ECO:0000256" key="10">
    <source>
        <dbReference type="SAM" id="Phobius"/>
    </source>
</evidence>
<evidence type="ECO:0000313" key="13">
    <source>
        <dbReference type="Proteomes" id="UP000014500"/>
    </source>
</evidence>
<dbReference type="GO" id="GO:0034982">
    <property type="term" value="P:mitochondrial protein processing"/>
    <property type="evidence" value="ECO:0007669"/>
    <property type="project" value="TreeGrafter"/>
</dbReference>
<keyword evidence="5" id="KW-0862">Zinc</keyword>
<dbReference type="EnsemblMetazoa" id="SMAR012607-RA">
    <property type="protein sequence ID" value="SMAR012607-PA"/>
    <property type="gene ID" value="SMAR012607"/>
</dbReference>
<feature type="transmembrane region" description="Helical" evidence="10">
    <location>
        <begin position="14"/>
        <end position="33"/>
    </location>
</feature>
<dbReference type="GO" id="GO:0004222">
    <property type="term" value="F:metalloendopeptidase activity"/>
    <property type="evidence" value="ECO:0007669"/>
    <property type="project" value="InterPro"/>
</dbReference>
<keyword evidence="10" id="KW-0472">Membrane</keyword>
<evidence type="ECO:0000256" key="6">
    <source>
        <dbReference type="ARBA" id="ARBA00023049"/>
    </source>
</evidence>
<keyword evidence="13" id="KW-1185">Reference proteome</keyword>
<accession>T1JFJ3</accession>
<evidence type="ECO:0000256" key="3">
    <source>
        <dbReference type="ARBA" id="ARBA00022723"/>
    </source>
</evidence>
<evidence type="ECO:0000256" key="4">
    <source>
        <dbReference type="ARBA" id="ARBA00022801"/>
    </source>
</evidence>
<feature type="transmembrane region" description="Helical" evidence="10">
    <location>
        <begin position="122"/>
        <end position="142"/>
    </location>
</feature>
<evidence type="ECO:0000256" key="2">
    <source>
        <dbReference type="ARBA" id="ARBA00022670"/>
    </source>
</evidence>
<dbReference type="InterPro" id="IPR001915">
    <property type="entry name" value="Peptidase_M48"/>
</dbReference>
<keyword evidence="3" id="KW-0479">Metal-binding</keyword>
<dbReference type="EMBL" id="JH432170">
    <property type="status" value="NOT_ANNOTATED_CDS"/>
    <property type="molecule type" value="Genomic_DNA"/>
</dbReference>
<keyword evidence="10" id="KW-1133">Transmembrane helix</keyword>
<evidence type="ECO:0000256" key="8">
    <source>
        <dbReference type="ARBA" id="ARBA00040360"/>
    </source>
</evidence>
<keyword evidence="6" id="KW-0482">Metalloprotease</keyword>
<reference evidence="12" key="2">
    <citation type="submission" date="2015-02" db="UniProtKB">
        <authorList>
            <consortium name="EnsemblMetazoa"/>
        </authorList>
    </citation>
    <scope>IDENTIFICATION</scope>
</reference>
<reference evidence="13" key="1">
    <citation type="submission" date="2011-05" db="EMBL/GenBank/DDBJ databases">
        <authorList>
            <person name="Richards S.R."/>
            <person name="Qu J."/>
            <person name="Jiang H."/>
            <person name="Jhangiani S.N."/>
            <person name="Agravi P."/>
            <person name="Goodspeed R."/>
            <person name="Gross S."/>
            <person name="Mandapat C."/>
            <person name="Jackson L."/>
            <person name="Mathew T."/>
            <person name="Pu L."/>
            <person name="Thornton R."/>
            <person name="Saada N."/>
            <person name="Wilczek-Boney K.B."/>
            <person name="Lee S."/>
            <person name="Kovar C."/>
            <person name="Wu Y."/>
            <person name="Scherer S.E."/>
            <person name="Worley K.C."/>
            <person name="Muzny D.M."/>
            <person name="Gibbs R."/>
        </authorList>
    </citation>
    <scope>NUCLEOTIDE SEQUENCE</scope>
    <source>
        <strain evidence="13">Brora</strain>
    </source>
</reference>
<dbReference type="GO" id="GO:0005743">
    <property type="term" value="C:mitochondrial inner membrane"/>
    <property type="evidence" value="ECO:0007669"/>
    <property type="project" value="TreeGrafter"/>
</dbReference>
<dbReference type="GO" id="GO:0046872">
    <property type="term" value="F:metal ion binding"/>
    <property type="evidence" value="ECO:0007669"/>
    <property type="project" value="UniProtKB-KW"/>
</dbReference>
<dbReference type="HOGENOM" id="CLU_505878_0_0_1"/>
<organism evidence="12 13">
    <name type="scientific">Strigamia maritima</name>
    <name type="common">European centipede</name>
    <name type="synonym">Geophilus maritimus</name>
    <dbReference type="NCBI Taxonomy" id="126957"/>
    <lineage>
        <taxon>Eukaryota</taxon>
        <taxon>Metazoa</taxon>
        <taxon>Ecdysozoa</taxon>
        <taxon>Arthropoda</taxon>
        <taxon>Myriapoda</taxon>
        <taxon>Chilopoda</taxon>
        <taxon>Pleurostigmophora</taxon>
        <taxon>Geophilomorpha</taxon>
        <taxon>Linotaeniidae</taxon>
        <taxon>Strigamia</taxon>
    </lineage>
</organism>
<evidence type="ECO:0000256" key="9">
    <source>
        <dbReference type="ARBA" id="ARBA00042978"/>
    </source>
</evidence>
<dbReference type="PhylomeDB" id="T1JFJ3"/>
<dbReference type="PANTHER" id="PTHR22726:SF1">
    <property type="entry name" value="METALLOENDOPEPTIDASE OMA1, MITOCHONDRIAL"/>
    <property type="match status" value="1"/>
</dbReference>
<dbReference type="Proteomes" id="UP000014500">
    <property type="component" value="Unassembled WGS sequence"/>
</dbReference>
<keyword evidence="2" id="KW-0645">Protease</keyword>
<evidence type="ECO:0000256" key="5">
    <source>
        <dbReference type="ARBA" id="ARBA00022833"/>
    </source>
</evidence>
<dbReference type="CDD" id="cd07331">
    <property type="entry name" value="M48C_Oma1_like"/>
    <property type="match status" value="1"/>
</dbReference>
<keyword evidence="4" id="KW-0378">Hydrolase</keyword>
<dbReference type="Pfam" id="PF01435">
    <property type="entry name" value="Peptidase_M48"/>
    <property type="match status" value="1"/>
</dbReference>
<evidence type="ECO:0000259" key="11">
    <source>
        <dbReference type="Pfam" id="PF01435"/>
    </source>
</evidence>
<name>T1JFJ3_STRMM</name>
<evidence type="ECO:0000256" key="7">
    <source>
        <dbReference type="ARBA" id="ARBA00038233"/>
    </source>
</evidence>
<comment type="cofactor">
    <cofactor evidence="1">
        <name>Zn(2+)</name>
        <dbReference type="ChEBI" id="CHEBI:29105"/>
    </cofactor>
</comment>
<dbReference type="eggNOG" id="KOG2661">
    <property type="taxonomic scope" value="Eukaryota"/>
</dbReference>
<protein>
    <recommendedName>
        <fullName evidence="8">Metalloendopeptidase OMA1, mitochondrial</fullName>
    </recommendedName>
    <alternativeName>
        <fullName evidence="9">Overlapping with the m-AAA protease 1 homolog</fullName>
    </alternativeName>
</protein>
<dbReference type="Gene3D" id="3.30.2010.10">
    <property type="entry name" value="Metalloproteases ('zincins'), catalytic domain"/>
    <property type="match status" value="1"/>
</dbReference>
<dbReference type="STRING" id="126957.T1JFJ3"/>
<dbReference type="PANTHER" id="PTHR22726">
    <property type="entry name" value="METALLOENDOPEPTIDASE OMA1"/>
    <property type="match status" value="1"/>
</dbReference>
<dbReference type="GO" id="GO:0006515">
    <property type="term" value="P:protein quality control for misfolded or incompletely synthesized proteins"/>
    <property type="evidence" value="ECO:0007669"/>
    <property type="project" value="TreeGrafter"/>
</dbReference>
<dbReference type="AlphaFoldDB" id="T1JFJ3"/>
<evidence type="ECO:0000313" key="12">
    <source>
        <dbReference type="EnsemblMetazoa" id="SMAR012607-PA"/>
    </source>
</evidence>
<proteinExistence type="inferred from homology"/>
<comment type="similarity">
    <text evidence="7">Belongs to the peptidase M48 family.</text>
</comment>
<evidence type="ECO:0000256" key="1">
    <source>
        <dbReference type="ARBA" id="ARBA00001947"/>
    </source>
</evidence>